<feature type="compositionally biased region" description="Low complexity" evidence="4">
    <location>
        <begin position="2235"/>
        <end position="2247"/>
    </location>
</feature>
<evidence type="ECO:0000256" key="2">
    <source>
        <dbReference type="ARBA" id="ARBA00023010"/>
    </source>
</evidence>
<feature type="region of interest" description="Disordered" evidence="4">
    <location>
        <begin position="2228"/>
        <end position="2247"/>
    </location>
</feature>
<dbReference type="Proteomes" id="UP000663856">
    <property type="component" value="Unassembled WGS sequence"/>
</dbReference>
<sequence>MLIFTKYPIDERNTIRGALETIGKTMTDQEKSDESFMNLFQDMLQKTKKHPLVLDPLRDEPQDFLNELIRSTTIQYPNEVFQFSITEKSRTIVQKQLKNYQLSLMSTVKRSEYPLIKYYLDQMTRLKKFLQEDYIEQIYSDCIQQLKKHLREEYQEGTSKLSQCLMHQIFVTDSDIKQYQTYINHAQSAEELRKDHLDSEVVHSSAFVQHLIKKVNEMNDDLREKEIDDSSVKVNSDKIQLVTKHFPEIKETYESVLQSFTEKIDLKVGSFENYLHTNQFDQCATIMKNLFDVWNIFHHHLDEENIKMKYFKLREDFLSYFSSSTKDLDYLFKQTKLEKPDIDRINTCLVNLETALNTFSLEAPIREQEIKQIYDSFLSKILKFFENIVQKINNALNKQNALENLEKLIEQLDLIRNISSVEFKTSQVYYATLEKLFGYIYQLRRDAEELLRVLFQGGEKIDFEKLPQCLSNLKSAAWIEKYRAGLYSNVINNVEQLIFQHVEKLKKAIMSTNLDLDYSHELEHVLKRLFDLNDMKQLTNILPTINEHIEEANSWFQNTTNHIFESIHSTFSLERLKQQEYKSLDSVKAEKAFNYLNACKDAFIPNRNDCLTVIDHLETFVKNFSDFIQKEMETFFDIIKKSLDTNEILDKVRILSSRIQEISDIEKASPRVFSHFSKGTIFQDWQTELSSYCSELATEMARLCATQRTEALNTKLSTAKTLSKLDKFLESSKFIDIYNEYQKLFFSQTNDIGQQVIDAIKNFDYEGVAVKMMTLKSSDEVGKHFYAEAKRPLNTGLEQLIEETENLAIMIGSTIPREDIKLIVNNLKRMERAKQFIEKHLDAPHKIDESIQNVKSIIEERIKRHLVVVKALIDNHNFSEADRKIESITVVRNLLGKYCTKEIFDEIENLTEYQNNVVLTKVVTKYSKMDISGYTLNPPTDIFERFGQVNQTNPIYNQALNEIREKILAKFREELDKAKSSQPPNSENIHIRKFESAVKYLPEAMRNALEVELKHCKDDIVQLIRDNEIKLNNACSSGDVRNIKSILLEYENAQELQSFANKVKALVLTQIKEIVEKINGNFERYEIREAFTHVKKLYNYKIELEELITDIDRPYSEVRLRIIKIFDDAYLSFTNRFLSAQVSIGENESVAAVEKKSKIRTIYSNCEKLASKISQDYLLARGEYDNFNLYYCNLLSIRQEIKVIHLDIQCSIENIEGMLFDKVQIWEASIQSDPRLQNVVSNLKNIKQIANNIISFRVRMNERIDHILTIYKSRHDAKAFAKLGAALNQDRDGFGQSIVSEHELFHGFSLSLFNEKTKRHNIEYVLNNLKGTDIDTTRLRRRYDSFFSIYAKIIRENLHPDMKLDQLISDTKLILGNIRQNSDTITWDADVRGQIPKLAAHIFALWTLLQADHYFEAEGLDDRDNYLIQPHAAQVISIFRLLGIGDHNEKLMNHLVQIGTGEGKSIVLAVTAMILALADFDVNCACFSEYLASHIHYGTFNILCEGIINENGDIRQLVEKLISNSKDETRNMHSKNKRLKILFIDEVDVFFSRDFYGNVYTPSASWKDTTLKSLVKFIWTHRSSDLSLSEIQSTPEYKACQEKFPNWILLIDEAINDMIADVHSFQSHDYVVKNDKIGYIEQDNIVYNVIYGYKTLFAYYHEHEQGNISTESLHDNISIRIKCGSFSYAEIPLQFEYIMGVTGTLETLSDPEKKVINNNYKIVQNTFVPSVFGKNNLRFIEKDDIIIENSDDYFNRIKREIDDRITGKNSEKRAILVFFESKAKLMQFYQSSALESIKDSVVYLTEDASLQEKETIINRATVSGQITLFTRTFGRGTDFICHDQMVATNGGTHVIQTFLSEESSEEKQIKGRTARQGDQGSYCMILLDHELEKFHIDKSHIDDILKGKGVINRMASTITDTLRITKTYHTLYDFLHDRRTDLFKTQYEENMKYVEQAKEKHLSSQKFLSSLRSGEINSVREFLIKENRGVAGRSCSRTVCLMDATGSMTHLLHKCKNTVGIMFERTSEILKDHKMDSNSFQLQFAAYRNYNSKEDKLLQSSPWETKPHNLRAFMNTIGVEGGWVNEAIEIGLWHANQEHEREPITQVILIGDAPPNSLEEVATKRGKFGKKYWKNTRFAKETYYEQELGKLMTNNISVHAFYVEKRAEEKFHEIATRTGGRCAMLDINSSLGSDMLTNLVTEEILNNIGGLSKGKDLVTAYRKKFSKSYASTAESNSTRSDLSSTSR</sequence>
<evidence type="ECO:0000313" key="7">
    <source>
        <dbReference type="Proteomes" id="UP000663856"/>
    </source>
</evidence>
<keyword evidence="1" id="KW-0813">Transport</keyword>
<dbReference type="PROSITE" id="PS51196">
    <property type="entry name" value="SECA_MOTOR_DEAD"/>
    <property type="match status" value="1"/>
</dbReference>
<dbReference type="InterPro" id="IPR036465">
    <property type="entry name" value="vWFA_dom_sf"/>
</dbReference>
<protein>
    <recommendedName>
        <fullName evidence="5">SecA family profile domain-containing protein</fullName>
    </recommendedName>
</protein>
<reference evidence="6" key="1">
    <citation type="submission" date="2021-02" db="EMBL/GenBank/DDBJ databases">
        <authorList>
            <person name="Nowell W R."/>
        </authorList>
    </citation>
    <scope>NUCLEOTIDE SEQUENCE</scope>
</reference>
<dbReference type="InterPro" id="IPR000185">
    <property type="entry name" value="SecA"/>
</dbReference>
<dbReference type="GO" id="GO:0006605">
    <property type="term" value="P:protein targeting"/>
    <property type="evidence" value="ECO:0007669"/>
    <property type="project" value="InterPro"/>
</dbReference>
<evidence type="ECO:0000256" key="1">
    <source>
        <dbReference type="ARBA" id="ARBA00022927"/>
    </source>
</evidence>
<keyword evidence="2" id="KW-0811">Translocation</keyword>
<dbReference type="Gene3D" id="3.40.50.300">
    <property type="entry name" value="P-loop containing nucleotide triphosphate hydrolases"/>
    <property type="match status" value="2"/>
</dbReference>
<dbReference type="GO" id="GO:0006886">
    <property type="term" value="P:intracellular protein transport"/>
    <property type="evidence" value="ECO:0007669"/>
    <property type="project" value="InterPro"/>
</dbReference>
<accession>A0A816QFJ8</accession>
<dbReference type="PANTHER" id="PTHR30612">
    <property type="entry name" value="SECA INNER MEMBRANE COMPONENT OF SEC PROTEIN SECRETION SYSTEM"/>
    <property type="match status" value="1"/>
</dbReference>
<keyword evidence="3" id="KW-0175">Coiled coil</keyword>
<comment type="caution">
    <text evidence="6">The sequence shown here is derived from an EMBL/GenBank/DDBJ whole genome shotgun (WGS) entry which is preliminary data.</text>
</comment>
<proteinExistence type="predicted"/>
<keyword evidence="1" id="KW-0653">Protein transport</keyword>
<evidence type="ECO:0000313" key="6">
    <source>
        <dbReference type="EMBL" id="CAF2061247.1"/>
    </source>
</evidence>
<dbReference type="SUPFAM" id="SSF53300">
    <property type="entry name" value="vWA-like"/>
    <property type="match status" value="1"/>
</dbReference>
<evidence type="ECO:0000256" key="3">
    <source>
        <dbReference type="SAM" id="Coils"/>
    </source>
</evidence>
<organism evidence="6 7">
    <name type="scientific">Rotaria magnacalcarata</name>
    <dbReference type="NCBI Taxonomy" id="392030"/>
    <lineage>
        <taxon>Eukaryota</taxon>
        <taxon>Metazoa</taxon>
        <taxon>Spiralia</taxon>
        <taxon>Gnathifera</taxon>
        <taxon>Rotifera</taxon>
        <taxon>Eurotatoria</taxon>
        <taxon>Bdelloidea</taxon>
        <taxon>Philodinida</taxon>
        <taxon>Philodinidae</taxon>
        <taxon>Rotaria</taxon>
    </lineage>
</organism>
<dbReference type="EMBL" id="CAJNRF010004564">
    <property type="protein sequence ID" value="CAF2061247.1"/>
    <property type="molecule type" value="Genomic_DNA"/>
</dbReference>
<dbReference type="InterPro" id="IPR014018">
    <property type="entry name" value="SecA_motor_DEAD"/>
</dbReference>
<evidence type="ECO:0000256" key="4">
    <source>
        <dbReference type="SAM" id="MobiDB-lite"/>
    </source>
</evidence>
<dbReference type="SUPFAM" id="SSF52540">
    <property type="entry name" value="P-loop containing nucleoside triphosphate hydrolases"/>
    <property type="match status" value="2"/>
</dbReference>
<name>A0A816QFJ8_9BILA</name>
<feature type="domain" description="SecA family profile" evidence="5">
    <location>
        <begin position="1277"/>
        <end position="1917"/>
    </location>
</feature>
<feature type="coiled-coil region" evidence="3">
    <location>
        <begin position="385"/>
        <end position="418"/>
    </location>
</feature>
<dbReference type="PANTHER" id="PTHR30612:SF0">
    <property type="entry name" value="CHLOROPLAST PROTEIN-TRANSPORTING ATPASE"/>
    <property type="match status" value="1"/>
</dbReference>
<dbReference type="InterPro" id="IPR027417">
    <property type="entry name" value="P-loop_NTPase"/>
</dbReference>
<evidence type="ECO:0000259" key="5">
    <source>
        <dbReference type="PROSITE" id="PS51196"/>
    </source>
</evidence>
<gene>
    <name evidence="6" type="ORF">WKI299_LOCUS12157</name>
</gene>
<dbReference type="GO" id="GO:0005524">
    <property type="term" value="F:ATP binding"/>
    <property type="evidence" value="ECO:0007669"/>
    <property type="project" value="InterPro"/>
</dbReference>